<evidence type="ECO:0000313" key="2">
    <source>
        <dbReference type="EMBL" id="KAG2302268.1"/>
    </source>
</evidence>
<dbReference type="EMBL" id="JAAMPC010000007">
    <property type="protein sequence ID" value="KAG2302268.1"/>
    <property type="molecule type" value="Genomic_DNA"/>
</dbReference>
<keyword evidence="1" id="KW-0472">Membrane</keyword>
<dbReference type="AlphaFoldDB" id="A0A8X7SA20"/>
<keyword evidence="1" id="KW-1133">Transmembrane helix</keyword>
<gene>
    <name evidence="2" type="ORF">Bca52824_030919</name>
</gene>
<comment type="caution">
    <text evidence="2">The sequence shown here is derived from an EMBL/GenBank/DDBJ whole genome shotgun (WGS) entry which is preliminary data.</text>
</comment>
<dbReference type="Proteomes" id="UP000886595">
    <property type="component" value="Unassembled WGS sequence"/>
</dbReference>
<reference evidence="2 3" key="1">
    <citation type="submission" date="2020-02" db="EMBL/GenBank/DDBJ databases">
        <authorList>
            <person name="Ma Q."/>
            <person name="Huang Y."/>
            <person name="Song X."/>
            <person name="Pei D."/>
        </authorList>
    </citation>
    <scope>NUCLEOTIDE SEQUENCE [LARGE SCALE GENOMIC DNA]</scope>
    <source>
        <strain evidence="2">Sxm20200214</strain>
        <tissue evidence="2">Leaf</tissue>
    </source>
</reference>
<feature type="transmembrane region" description="Helical" evidence="1">
    <location>
        <begin position="47"/>
        <end position="73"/>
    </location>
</feature>
<accession>A0A8X7SA20</accession>
<keyword evidence="3" id="KW-1185">Reference proteome</keyword>
<proteinExistence type="predicted"/>
<evidence type="ECO:0000256" key="1">
    <source>
        <dbReference type="SAM" id="Phobius"/>
    </source>
</evidence>
<evidence type="ECO:0000313" key="3">
    <source>
        <dbReference type="Proteomes" id="UP000886595"/>
    </source>
</evidence>
<name>A0A8X7SA20_BRACI</name>
<protein>
    <submittedName>
        <fullName evidence="2">Uncharacterized protein</fullName>
    </submittedName>
</protein>
<keyword evidence="1" id="KW-0812">Transmembrane</keyword>
<organism evidence="2 3">
    <name type="scientific">Brassica carinata</name>
    <name type="common">Ethiopian mustard</name>
    <name type="synonym">Abyssinian cabbage</name>
    <dbReference type="NCBI Taxonomy" id="52824"/>
    <lineage>
        <taxon>Eukaryota</taxon>
        <taxon>Viridiplantae</taxon>
        <taxon>Streptophyta</taxon>
        <taxon>Embryophyta</taxon>
        <taxon>Tracheophyta</taxon>
        <taxon>Spermatophyta</taxon>
        <taxon>Magnoliopsida</taxon>
        <taxon>eudicotyledons</taxon>
        <taxon>Gunneridae</taxon>
        <taxon>Pentapetalae</taxon>
        <taxon>rosids</taxon>
        <taxon>malvids</taxon>
        <taxon>Brassicales</taxon>
        <taxon>Brassicaceae</taxon>
        <taxon>Brassiceae</taxon>
        <taxon>Brassica</taxon>
    </lineage>
</organism>
<sequence>MEEVKKVLKDISEREEKLAEVKRNHLAARTEELVTYVVLCPFPQSDFIHTIVLGLYLVGLVSTGSFLLGRLVVAKSTELNSDKVTKREKIRDQEKSDFFLDTSPFNSLQLEDPPAVLALMNEAQDFSTSSLPLSQVDASDLVLNPMDTEKI</sequence>